<keyword evidence="2" id="KW-0472">Membrane</keyword>
<dbReference type="SUPFAM" id="SSF49464">
    <property type="entry name" value="Carboxypeptidase regulatory domain-like"/>
    <property type="match status" value="1"/>
</dbReference>
<evidence type="ECO:0000256" key="1">
    <source>
        <dbReference type="ARBA" id="ARBA00004442"/>
    </source>
</evidence>
<comment type="caution">
    <text evidence="5">The sequence shown here is derived from an EMBL/GenBank/DDBJ whole genome shotgun (WGS) entry which is preliminary data.</text>
</comment>
<evidence type="ECO:0000256" key="2">
    <source>
        <dbReference type="ARBA" id="ARBA00023136"/>
    </source>
</evidence>
<dbReference type="Gene3D" id="2.170.130.10">
    <property type="entry name" value="TonB-dependent receptor, plug domain"/>
    <property type="match status" value="1"/>
</dbReference>
<dbReference type="RefSeq" id="WP_309939130.1">
    <property type="nucleotide sequence ID" value="NZ_AP025305.1"/>
</dbReference>
<dbReference type="Gene3D" id="2.40.170.20">
    <property type="entry name" value="TonB-dependent receptor, beta-barrel domain"/>
    <property type="match status" value="1"/>
</dbReference>
<dbReference type="InterPro" id="IPR037066">
    <property type="entry name" value="Plug_dom_sf"/>
</dbReference>
<dbReference type="Pfam" id="PF13620">
    <property type="entry name" value="CarboxypepD_reg"/>
    <property type="match status" value="1"/>
</dbReference>
<evidence type="ECO:0000256" key="3">
    <source>
        <dbReference type="ARBA" id="ARBA00023237"/>
    </source>
</evidence>
<protein>
    <recommendedName>
        <fullName evidence="4">Outer membrane protein beta-barrel domain-containing protein</fullName>
    </recommendedName>
</protein>
<dbReference type="SUPFAM" id="SSF56935">
    <property type="entry name" value="Porins"/>
    <property type="match status" value="1"/>
</dbReference>
<dbReference type="InterPro" id="IPR041700">
    <property type="entry name" value="OMP_b-brl_3"/>
</dbReference>
<accession>A0AAE3XN10</accession>
<comment type="subcellular location">
    <subcellularLocation>
        <location evidence="1">Cell outer membrane</location>
    </subcellularLocation>
</comment>
<evidence type="ECO:0000313" key="5">
    <source>
        <dbReference type="EMBL" id="MDR6239467.1"/>
    </source>
</evidence>
<keyword evidence="3" id="KW-0998">Cell outer membrane</keyword>
<organism evidence="5 6">
    <name type="scientific">Aureibacter tunicatorum</name>
    <dbReference type="NCBI Taxonomy" id="866807"/>
    <lineage>
        <taxon>Bacteria</taxon>
        <taxon>Pseudomonadati</taxon>
        <taxon>Bacteroidota</taxon>
        <taxon>Cytophagia</taxon>
        <taxon>Cytophagales</taxon>
        <taxon>Persicobacteraceae</taxon>
        <taxon>Aureibacter</taxon>
    </lineage>
</organism>
<dbReference type="PANTHER" id="PTHR40980">
    <property type="entry name" value="PLUG DOMAIN-CONTAINING PROTEIN"/>
    <property type="match status" value="1"/>
</dbReference>
<sequence length="812" mass="92820">MIDSTKLFFRLSLFFFVVFFLSHTGYGQINYSVFGQVIDENKVPVSFANIAIYNTADSTFFSGVASDSEGVFELGNLKKGDFNLCVTAVGYEQVCKPFIINGDVKRLDLSQIVVLESVKELESIEVVGQRQAIERKIDRLVFNVDNTILTSGEDGLEILSKTPGVMVDSEGNIKINGKGGVVVMINDKRSYLTDKELSDMLRTINAENISSIEVITNPSAKFDAEGSSGILNIVLKEMKEKGYNGSVYAGMNQGRYPGANAGANINFMSGKFSGFVQADFNFNEGYSSLKLDREFGSDENRELLSQDTYMHYRSNSPSLRASLDYSLDEKNTFGIMFNGYTRNNRLSIENETNIADHNQEPVSRIWSDAYGKDRFDMYSFNLNYIHRFDTLGQKITSDIDYSKFDNVEDILNRSQVLDLENDNEIEQSISSQPYIVDIFTAKVDYEKPIGNFKLETGLKFSHSLVKNDARFDSLKNGEWVLDKYRTNDFTYEETIPAGYANFSGPISDKLSFQAGLRVEHTITNGRSRQESDLVDRKYTSFFPSAFIKHDVHEDHSLSYSYSRRVRRPTFGQLNPFFFYVDPFLAIQGNPYLLPEFSNNVQVDYIFKQKYALSLSYHHATDVLGQLMIQDDESRMMIQTNDNLDLKQNFSINLNVPVTVAKWWEMNNTVSMFGNRFKTDNEYTSFDEMQVSVYVQNMNTFLISKTLKGEFTGWYVSPSIDAGMRIEHIYAFSVGLEKSFFKEQLSLNVKARDVFRTQQFEFSSIQDNVVTTGRQTYDSNRYQITLRYKFKKGSNVNTRSRSEGNKEERNRVE</sequence>
<evidence type="ECO:0000259" key="4">
    <source>
        <dbReference type="Pfam" id="PF14905"/>
    </source>
</evidence>
<dbReference type="PANTHER" id="PTHR40980:SF4">
    <property type="entry name" value="TONB-DEPENDENT RECEPTOR-LIKE BETA-BARREL DOMAIN-CONTAINING PROTEIN"/>
    <property type="match status" value="1"/>
</dbReference>
<dbReference type="AlphaFoldDB" id="A0AAE3XN10"/>
<dbReference type="Pfam" id="PF14905">
    <property type="entry name" value="OMP_b-brl_3"/>
    <property type="match status" value="1"/>
</dbReference>
<keyword evidence="6" id="KW-1185">Reference proteome</keyword>
<dbReference type="InterPro" id="IPR008969">
    <property type="entry name" value="CarboxyPept-like_regulatory"/>
</dbReference>
<name>A0AAE3XN10_9BACT</name>
<dbReference type="Gene3D" id="2.60.40.1120">
    <property type="entry name" value="Carboxypeptidase-like, regulatory domain"/>
    <property type="match status" value="1"/>
</dbReference>
<dbReference type="Proteomes" id="UP001185092">
    <property type="component" value="Unassembled WGS sequence"/>
</dbReference>
<feature type="domain" description="Outer membrane protein beta-barrel" evidence="4">
    <location>
        <begin position="386"/>
        <end position="787"/>
    </location>
</feature>
<dbReference type="EMBL" id="JAVDQD010000002">
    <property type="protein sequence ID" value="MDR6239467.1"/>
    <property type="molecule type" value="Genomic_DNA"/>
</dbReference>
<proteinExistence type="predicted"/>
<dbReference type="InterPro" id="IPR036942">
    <property type="entry name" value="Beta-barrel_TonB_sf"/>
</dbReference>
<evidence type="ECO:0000313" key="6">
    <source>
        <dbReference type="Proteomes" id="UP001185092"/>
    </source>
</evidence>
<gene>
    <name evidence="5" type="ORF">HNQ88_002504</name>
</gene>
<reference evidence="5" key="1">
    <citation type="submission" date="2023-07" db="EMBL/GenBank/DDBJ databases">
        <title>Genomic Encyclopedia of Type Strains, Phase IV (KMG-IV): sequencing the most valuable type-strain genomes for metagenomic binning, comparative biology and taxonomic classification.</title>
        <authorList>
            <person name="Goeker M."/>
        </authorList>
    </citation>
    <scope>NUCLEOTIDE SEQUENCE</scope>
    <source>
        <strain evidence="5">DSM 26174</strain>
    </source>
</reference>
<dbReference type="GO" id="GO:0009279">
    <property type="term" value="C:cell outer membrane"/>
    <property type="evidence" value="ECO:0007669"/>
    <property type="project" value="UniProtKB-SubCell"/>
</dbReference>